<evidence type="ECO:0000256" key="2">
    <source>
        <dbReference type="ARBA" id="ARBA00022801"/>
    </source>
</evidence>
<comment type="similarity">
    <text evidence="1 4">Belongs to the glycosyl hydrolase 43 family.</text>
</comment>
<sequence>MSVSESKVRPVWYADLGDGTYRNPILCADYSDPDVIRVGEDFYMTASSFASTPGLPILHSKDLVNWTLIGHAMDQLPGGYDDRVRHGDGVWAPALRYHDGKYWIYFSAPDEGIYMTTAEHPAGPWTSLHMVKEVKGWIDPCPFWDEDGQAYLVHAFAKSRCGIKSKLQICRMSPDGTSLLDEGRIIFDGTDHHPTIEGPKLYKRGGYYYVFAPAGGVAVGWQTVLRAEEIMGPYEDKIVLHQGDSPINGPHQGGYVELESGECWFLHFQDREAYGRIAHLQPMSWEHDWPLIGLDTNGDGVGEPVLVHKKPDVGRSWPFSVPETSDEFDQPALGLQWQWQANHRPQWYSLTANPGHLRLYAQPLPAGASTLYDAMNIICQKLPAPEFTATAKLTFTPSYGSGFGADSQEELAGLTVFGHEYRYIALKWAEEGLEIVFVEGNGSKETSSEQVTARVPVAELARTIYLRTIAVEEAVFSFYYSLDGVAYHRIGNEFAAVPGGWVGAKLGLFCLQDKQADAWVSQGFVDIDWFRFSDEKEGLSV</sequence>
<feature type="domain" description="Beta-xylosidase C-terminal Concanavalin A-like" evidence="5">
    <location>
        <begin position="325"/>
        <end position="532"/>
    </location>
</feature>
<dbReference type="InterPro" id="IPR006710">
    <property type="entry name" value="Glyco_hydro_43"/>
</dbReference>
<protein>
    <submittedName>
        <fullName evidence="6">Beta-xylosidase</fullName>
    </submittedName>
</protein>
<evidence type="ECO:0000313" key="7">
    <source>
        <dbReference type="Proteomes" id="UP001519344"/>
    </source>
</evidence>
<dbReference type="Pfam" id="PF04616">
    <property type="entry name" value="Glyco_hydro_43"/>
    <property type="match status" value="1"/>
</dbReference>
<evidence type="ECO:0000259" key="5">
    <source>
        <dbReference type="Pfam" id="PF17851"/>
    </source>
</evidence>
<proteinExistence type="inferred from homology"/>
<evidence type="ECO:0000313" key="6">
    <source>
        <dbReference type="EMBL" id="MBP1965456.1"/>
    </source>
</evidence>
<keyword evidence="7" id="KW-1185">Reference proteome</keyword>
<dbReference type="Gene3D" id="2.115.10.20">
    <property type="entry name" value="Glycosyl hydrolase domain, family 43"/>
    <property type="match status" value="1"/>
</dbReference>
<comment type="caution">
    <text evidence="6">The sequence shown here is derived from an EMBL/GenBank/DDBJ whole genome shotgun (WGS) entry which is preliminary data.</text>
</comment>
<dbReference type="InterPro" id="IPR013320">
    <property type="entry name" value="ConA-like_dom_sf"/>
</dbReference>
<evidence type="ECO:0000256" key="3">
    <source>
        <dbReference type="ARBA" id="ARBA00023295"/>
    </source>
</evidence>
<evidence type="ECO:0000256" key="4">
    <source>
        <dbReference type="RuleBase" id="RU361187"/>
    </source>
</evidence>
<dbReference type="InterPro" id="IPR051795">
    <property type="entry name" value="Glycosyl_Hydrlase_43"/>
</dbReference>
<dbReference type="PANTHER" id="PTHR42812">
    <property type="entry name" value="BETA-XYLOSIDASE"/>
    <property type="match status" value="1"/>
</dbReference>
<name>A0ABS4I4L1_9BACL</name>
<dbReference type="RefSeq" id="WP_167052534.1">
    <property type="nucleotide sequence ID" value="NZ_JAAOZR010000003.1"/>
</dbReference>
<organism evidence="6 7">
    <name type="scientific">Paenibacillus aceris</name>
    <dbReference type="NCBI Taxonomy" id="869555"/>
    <lineage>
        <taxon>Bacteria</taxon>
        <taxon>Bacillati</taxon>
        <taxon>Bacillota</taxon>
        <taxon>Bacilli</taxon>
        <taxon>Bacillales</taxon>
        <taxon>Paenibacillaceae</taxon>
        <taxon>Paenibacillus</taxon>
    </lineage>
</organism>
<dbReference type="SUPFAM" id="SSF49899">
    <property type="entry name" value="Concanavalin A-like lectins/glucanases"/>
    <property type="match status" value="1"/>
</dbReference>
<accession>A0ABS4I4L1</accession>
<dbReference type="SUPFAM" id="SSF75005">
    <property type="entry name" value="Arabinanase/levansucrase/invertase"/>
    <property type="match status" value="1"/>
</dbReference>
<reference evidence="6 7" key="1">
    <citation type="submission" date="2021-03" db="EMBL/GenBank/DDBJ databases">
        <title>Genomic Encyclopedia of Type Strains, Phase IV (KMG-IV): sequencing the most valuable type-strain genomes for metagenomic binning, comparative biology and taxonomic classification.</title>
        <authorList>
            <person name="Goeker M."/>
        </authorList>
    </citation>
    <scope>NUCLEOTIDE SEQUENCE [LARGE SCALE GENOMIC DNA]</scope>
    <source>
        <strain evidence="6 7">DSM 24950</strain>
    </source>
</reference>
<dbReference type="Gene3D" id="2.60.120.200">
    <property type="match status" value="1"/>
</dbReference>
<dbReference type="EMBL" id="JAGGKV010000014">
    <property type="protein sequence ID" value="MBP1965456.1"/>
    <property type="molecule type" value="Genomic_DNA"/>
</dbReference>
<keyword evidence="3 4" id="KW-0326">Glycosidase</keyword>
<dbReference type="Proteomes" id="UP001519344">
    <property type="component" value="Unassembled WGS sequence"/>
</dbReference>
<dbReference type="Pfam" id="PF17851">
    <property type="entry name" value="GH43_C2"/>
    <property type="match status" value="1"/>
</dbReference>
<keyword evidence="2 4" id="KW-0378">Hydrolase</keyword>
<dbReference type="PANTHER" id="PTHR42812:SF12">
    <property type="entry name" value="BETA-XYLOSIDASE-RELATED"/>
    <property type="match status" value="1"/>
</dbReference>
<evidence type="ECO:0000256" key="1">
    <source>
        <dbReference type="ARBA" id="ARBA00009865"/>
    </source>
</evidence>
<dbReference type="InterPro" id="IPR023296">
    <property type="entry name" value="Glyco_hydro_beta-prop_sf"/>
</dbReference>
<gene>
    <name evidence="6" type="ORF">J2Z65_004694</name>
</gene>
<dbReference type="CDD" id="cd09001">
    <property type="entry name" value="GH43_FsAxh1-like"/>
    <property type="match status" value="1"/>
</dbReference>
<dbReference type="InterPro" id="IPR041542">
    <property type="entry name" value="GH43_C2"/>
</dbReference>